<reference evidence="2 3" key="1">
    <citation type="submission" date="2021-05" db="EMBL/GenBank/DDBJ databases">
        <title>Genome Assembly of Synthetic Allotetraploid Brassica napus Reveals Homoeologous Exchanges between Subgenomes.</title>
        <authorList>
            <person name="Davis J.T."/>
        </authorList>
    </citation>
    <scope>NUCLEOTIDE SEQUENCE [LARGE SCALE GENOMIC DNA]</scope>
    <source>
        <strain evidence="3">cv. Da-Ae</strain>
        <tissue evidence="2">Seedling</tissue>
    </source>
</reference>
<gene>
    <name evidence="2" type="ORF">HID58_007200</name>
</gene>
<dbReference type="Gene3D" id="3.90.1300.10">
    <property type="entry name" value="Amidase signature (AS) domain"/>
    <property type="match status" value="2"/>
</dbReference>
<comment type="caution">
    <text evidence="2">The sequence shown here is derived from an EMBL/GenBank/DDBJ whole genome shotgun (WGS) entry which is preliminary data.</text>
</comment>
<accession>A0ABQ8EDJ0</accession>
<proteinExistence type="predicted"/>
<organism evidence="2 3">
    <name type="scientific">Brassica napus</name>
    <name type="common">Rape</name>
    <dbReference type="NCBI Taxonomy" id="3708"/>
    <lineage>
        <taxon>Eukaryota</taxon>
        <taxon>Viridiplantae</taxon>
        <taxon>Streptophyta</taxon>
        <taxon>Embryophyta</taxon>
        <taxon>Tracheophyta</taxon>
        <taxon>Spermatophyta</taxon>
        <taxon>Magnoliopsida</taxon>
        <taxon>eudicotyledons</taxon>
        <taxon>Gunneridae</taxon>
        <taxon>Pentapetalae</taxon>
        <taxon>rosids</taxon>
        <taxon>malvids</taxon>
        <taxon>Brassicales</taxon>
        <taxon>Brassicaceae</taxon>
        <taxon>Brassiceae</taxon>
        <taxon>Brassica</taxon>
    </lineage>
</organism>
<dbReference type="Proteomes" id="UP000824890">
    <property type="component" value="Unassembled WGS sequence"/>
</dbReference>
<evidence type="ECO:0000313" key="3">
    <source>
        <dbReference type="Proteomes" id="UP000824890"/>
    </source>
</evidence>
<dbReference type="PANTHER" id="PTHR11895">
    <property type="entry name" value="TRANSAMIDASE"/>
    <property type="match status" value="1"/>
</dbReference>
<dbReference type="InterPro" id="IPR023631">
    <property type="entry name" value="Amidase_dom"/>
</dbReference>
<sequence>MDVVGKKNMDEFGMGRTNEASAFQVTANQWDLTRVLGGSSGSSAAAIEERLCIVSPGLDLWLNASSLDVIGCFVSTVADADMLLHAISGFESKSSTHEAASHFEALGCVLTEVSLPFFSLGVPAFYVLASSESSSNLSRYDGVRTLIRKDYKAALDHNDILISPAAPSAAYKILCQGGPSGQPVGLEMIGAVFDEVCYLNLCLNSRFD</sequence>
<protein>
    <recommendedName>
        <fullName evidence="1">Amidase domain-containing protein</fullName>
    </recommendedName>
</protein>
<dbReference type="InterPro" id="IPR036928">
    <property type="entry name" value="AS_sf"/>
</dbReference>
<evidence type="ECO:0000259" key="1">
    <source>
        <dbReference type="Pfam" id="PF01425"/>
    </source>
</evidence>
<dbReference type="InterPro" id="IPR000120">
    <property type="entry name" value="Amidase"/>
</dbReference>
<name>A0ABQ8EDJ0_BRANA</name>
<dbReference type="SUPFAM" id="SSF75304">
    <property type="entry name" value="Amidase signature (AS) enzymes"/>
    <property type="match status" value="1"/>
</dbReference>
<evidence type="ECO:0000313" key="2">
    <source>
        <dbReference type="EMBL" id="KAH0939739.1"/>
    </source>
</evidence>
<dbReference type="PANTHER" id="PTHR11895:SF7">
    <property type="entry name" value="GLUTAMYL-TRNA(GLN) AMIDOTRANSFERASE SUBUNIT A, MITOCHONDRIAL"/>
    <property type="match status" value="1"/>
</dbReference>
<dbReference type="EMBL" id="JAGKQM010000002">
    <property type="protein sequence ID" value="KAH0939739.1"/>
    <property type="molecule type" value="Genomic_DNA"/>
</dbReference>
<dbReference type="Pfam" id="PF01425">
    <property type="entry name" value="Amidase"/>
    <property type="match status" value="1"/>
</dbReference>
<feature type="domain" description="Amidase" evidence="1">
    <location>
        <begin position="4"/>
        <end position="59"/>
    </location>
</feature>
<keyword evidence="3" id="KW-1185">Reference proteome</keyword>